<feature type="non-terminal residue" evidence="2">
    <location>
        <position position="1"/>
    </location>
</feature>
<feature type="non-terminal residue" evidence="2">
    <location>
        <position position="88"/>
    </location>
</feature>
<organism evidence="2">
    <name type="scientific">Tetraselmis sp. GSL018</name>
    <dbReference type="NCBI Taxonomy" id="582737"/>
    <lineage>
        <taxon>Eukaryota</taxon>
        <taxon>Viridiplantae</taxon>
        <taxon>Chlorophyta</taxon>
        <taxon>core chlorophytes</taxon>
        <taxon>Chlorodendrophyceae</taxon>
        <taxon>Chlorodendrales</taxon>
        <taxon>Chlorodendraceae</taxon>
        <taxon>Tetraselmis</taxon>
    </lineage>
</organism>
<name>A0A061R9K7_9CHLO</name>
<dbReference type="EMBL" id="GBEZ01019037">
    <property type="protein sequence ID" value="JAC67464.1"/>
    <property type="molecule type" value="Transcribed_RNA"/>
</dbReference>
<feature type="signal peptide" evidence="1">
    <location>
        <begin position="1"/>
        <end position="32"/>
    </location>
</feature>
<evidence type="ECO:0000256" key="1">
    <source>
        <dbReference type="SAM" id="SignalP"/>
    </source>
</evidence>
<proteinExistence type="predicted"/>
<protein>
    <submittedName>
        <fullName evidence="2">Uncharacterized protein</fullName>
    </submittedName>
</protein>
<feature type="chain" id="PRO_5001610411" evidence="1">
    <location>
        <begin position="33"/>
        <end position="88"/>
    </location>
</feature>
<dbReference type="AlphaFoldDB" id="A0A061R9K7"/>
<gene>
    <name evidence="2" type="ORF">TSPGSL018_11084</name>
</gene>
<keyword evidence="1" id="KW-0732">Signal</keyword>
<evidence type="ECO:0000313" key="2">
    <source>
        <dbReference type="EMBL" id="JAC67464.1"/>
    </source>
</evidence>
<sequence length="88" mass="9767">RSRTRASKRSGLHNSAACVVLFCICLLLKTELKIGEWPLASNTDFELENLWIKLAAGGGWLVPDCKKSVVFVFPLSDFPALCVWKNVS</sequence>
<reference evidence="2" key="1">
    <citation type="submission" date="2014-05" db="EMBL/GenBank/DDBJ databases">
        <title>The transcriptome of the halophilic microalga Tetraselmis sp. GSL018 isolated from the Great Salt Lake, Utah.</title>
        <authorList>
            <person name="Jinkerson R.E."/>
            <person name="D'Adamo S."/>
            <person name="Posewitz M.C."/>
        </authorList>
    </citation>
    <scope>NUCLEOTIDE SEQUENCE</scope>
    <source>
        <strain evidence="2">GSL018</strain>
    </source>
</reference>
<accession>A0A061R9K7</accession>